<dbReference type="PANTHER" id="PTHR24223">
    <property type="entry name" value="ATP-BINDING CASSETTE SUB-FAMILY C"/>
    <property type="match status" value="1"/>
</dbReference>
<dbReference type="FunFam" id="3.40.50.300:FF:001854">
    <property type="entry name" value="ABC multidrug transporter (Eurofung)"/>
    <property type="match status" value="1"/>
</dbReference>
<evidence type="ECO:0000256" key="1">
    <source>
        <dbReference type="ARBA" id="ARBA00004370"/>
    </source>
</evidence>
<dbReference type="AlphaFoldDB" id="H0EPF6"/>
<evidence type="ECO:0000256" key="6">
    <source>
        <dbReference type="ARBA" id="ARBA00022989"/>
    </source>
</evidence>
<dbReference type="GO" id="GO:0016887">
    <property type="term" value="F:ATP hydrolysis activity"/>
    <property type="evidence" value="ECO:0007669"/>
    <property type="project" value="InterPro"/>
</dbReference>
<dbReference type="EMBL" id="AGUE01000110">
    <property type="protein sequence ID" value="EHK99656.1"/>
    <property type="molecule type" value="Genomic_DNA"/>
</dbReference>
<evidence type="ECO:0000313" key="12">
    <source>
        <dbReference type="EMBL" id="EHK99656.1"/>
    </source>
</evidence>
<dbReference type="Gene3D" id="1.20.1560.10">
    <property type="entry name" value="ABC transporter type 1, transmembrane domain"/>
    <property type="match status" value="2"/>
</dbReference>
<evidence type="ECO:0000256" key="4">
    <source>
        <dbReference type="ARBA" id="ARBA00022741"/>
    </source>
</evidence>
<evidence type="ECO:0000256" key="5">
    <source>
        <dbReference type="ARBA" id="ARBA00022840"/>
    </source>
</evidence>
<accession>H0EPF6</accession>
<dbReference type="SUPFAM" id="SSF52540">
    <property type="entry name" value="P-loop containing nucleoside triphosphate hydrolases"/>
    <property type="match status" value="2"/>
</dbReference>
<feature type="compositionally biased region" description="Polar residues" evidence="8">
    <location>
        <begin position="218"/>
        <end position="227"/>
    </location>
</feature>
<dbReference type="InterPro" id="IPR003439">
    <property type="entry name" value="ABC_transporter-like_ATP-bd"/>
</dbReference>
<feature type="domain" description="ABC transmembrane type-1" evidence="11">
    <location>
        <begin position="1"/>
        <end position="189"/>
    </location>
</feature>
<dbReference type="PANTHER" id="PTHR24223:SF269">
    <property type="entry name" value="ABC MULTIDRUG TRANSPORTER (EUROFUNG)-RELATED"/>
    <property type="match status" value="1"/>
</dbReference>
<dbReference type="Pfam" id="PF00005">
    <property type="entry name" value="ABC_tran"/>
    <property type="match status" value="2"/>
</dbReference>
<dbReference type="Pfam" id="PF00664">
    <property type="entry name" value="ABC_membrane"/>
    <property type="match status" value="1"/>
</dbReference>
<dbReference type="InterPro" id="IPR027417">
    <property type="entry name" value="P-loop_NTPase"/>
</dbReference>
<dbReference type="SMART" id="SM00382">
    <property type="entry name" value="AAA"/>
    <property type="match status" value="2"/>
</dbReference>
<dbReference type="CDD" id="cd03250">
    <property type="entry name" value="ABCC_MRP_domain1"/>
    <property type="match status" value="1"/>
</dbReference>
<name>H0EPF6_GLAL7</name>
<feature type="domain" description="ABC transporter" evidence="10">
    <location>
        <begin position="253"/>
        <end position="489"/>
    </location>
</feature>
<evidence type="ECO:0000313" key="13">
    <source>
        <dbReference type="Proteomes" id="UP000005446"/>
    </source>
</evidence>
<keyword evidence="6 9" id="KW-1133">Transmembrane helix</keyword>
<feature type="transmembrane region" description="Helical" evidence="9">
    <location>
        <begin position="39"/>
        <end position="60"/>
    </location>
</feature>
<evidence type="ECO:0000256" key="3">
    <source>
        <dbReference type="ARBA" id="ARBA00022692"/>
    </source>
</evidence>
<dbReference type="PROSITE" id="PS50893">
    <property type="entry name" value="ABC_TRANSPORTER_2"/>
    <property type="match status" value="1"/>
</dbReference>
<reference evidence="12 13" key="1">
    <citation type="journal article" date="2012" name="Eukaryot. Cell">
        <title>Genome sequence of the fungus Glarea lozoyensis: the first genome sequence of a species from the Helotiaceae family.</title>
        <authorList>
            <person name="Youssar L."/>
            <person name="Gruening B.A."/>
            <person name="Erxleben A."/>
            <person name="Guenther S."/>
            <person name="Huettel W."/>
        </authorList>
    </citation>
    <scope>NUCLEOTIDE SEQUENCE [LARGE SCALE GENOMIC DNA]</scope>
    <source>
        <strain evidence="13">ATCC 74030 / MF5533</strain>
    </source>
</reference>
<evidence type="ECO:0000259" key="11">
    <source>
        <dbReference type="PROSITE" id="PS50929"/>
    </source>
</evidence>
<dbReference type="Gene3D" id="3.40.50.300">
    <property type="entry name" value="P-loop containing nucleotide triphosphate hydrolases"/>
    <property type="match status" value="2"/>
</dbReference>
<sequence>MILMSADIERITQGWQTIHDIWANVLEVAIAIYLLERQMGAACAVPIAVAIVSMAGSLAATNLVMSRQAMWLGAIEKRIAATTTMLSSMKGVKMCGLTDTMSNNVHKLRMEELKISRKFRKLLIWNMGFTYITPVAAPILTFAVFSVISRNSANGQTLDTARVFTSLSLFSLLSEPLQSLIMTMATFMGSVGSFQRIQQFLILDARIDARRIGDVQPISRQQTNNRPASDAPTECAEDSDNEKSLVGVSQDYPRLLDIHAFAIYDGSFGWDACKEPLLSDLNILLPRDNFTVLVGPVGCGKSTLLKALLGEVPSLTGHVQCCSSEIAFCDQTPWHMYGTVQESILGTSSLDEAWYSTVIQACALDEDLRQLPRGDRTSIGSKGISLSGGQSQRIALARAVYARKEIIILDDTLSGLDSDTENRVFHSLLGRAGILRKQRTTVLLASSSIKRVPYADYTVVINNEGKVSEQGSFKDLAREGGYISSFNLPPPEWSYGTQPPKIYDSPKKPFGSVDENLVNAPLPPQSLEGSEDRRTGDFATYVYYVKAVGVIPTLLFVIAISAFVFCLSFPTIWVKWWAASNAEAPNQRLGYYLAAGSSSSDALFSGQANVALQAINNYHGTTIWRKVSLRFVANSLKFYLRTSRQLRLLDLEAKSPLYTQFMESLSGLATIRAFGWRNALEKHNSEMLDQSQKPFYLLFAVQRVAMLNVILFSQSIKMLLTFWTNLETHIGSIARVKTFTEKTIAEDLPEEHNTPPPRWPSRGGIEFHNMSAEYKPSEPVLRGISLSIQPGQKIGVCGRTGSGKSSLVLSIFRMIEMSAGRITIDDIDISTIPRQELRSRLVGVPQDSYLLSGSVRLNTDPLGLASDTEIINALKCVQIWNKVKENGGLGADIESIFLSHGQKQLFCLARAIIRPSRVLILDESTSR</sequence>
<dbReference type="InterPro" id="IPR003593">
    <property type="entry name" value="AAA+_ATPase"/>
</dbReference>
<feature type="transmembrane region" description="Helical" evidence="9">
    <location>
        <begin position="543"/>
        <end position="573"/>
    </location>
</feature>
<dbReference type="OrthoDB" id="6500128at2759"/>
<feature type="transmembrane region" description="Helical" evidence="9">
    <location>
        <begin position="123"/>
        <end position="148"/>
    </location>
</feature>
<dbReference type="GO" id="GO:0016020">
    <property type="term" value="C:membrane"/>
    <property type="evidence" value="ECO:0007669"/>
    <property type="project" value="UniProtKB-SubCell"/>
</dbReference>
<dbReference type="GO" id="GO:0005524">
    <property type="term" value="F:ATP binding"/>
    <property type="evidence" value="ECO:0007669"/>
    <property type="project" value="UniProtKB-KW"/>
</dbReference>
<evidence type="ECO:0000256" key="7">
    <source>
        <dbReference type="ARBA" id="ARBA00023136"/>
    </source>
</evidence>
<dbReference type="GO" id="GO:0140359">
    <property type="term" value="F:ABC-type transporter activity"/>
    <property type="evidence" value="ECO:0007669"/>
    <property type="project" value="InterPro"/>
</dbReference>
<feature type="region of interest" description="Disordered" evidence="8">
    <location>
        <begin position="216"/>
        <end position="240"/>
    </location>
</feature>
<evidence type="ECO:0000256" key="9">
    <source>
        <dbReference type="SAM" id="Phobius"/>
    </source>
</evidence>
<comment type="subcellular location">
    <subcellularLocation>
        <location evidence="1">Membrane</location>
    </subcellularLocation>
</comment>
<dbReference type="InParanoid" id="H0EPF6"/>
<feature type="transmembrane region" description="Helical" evidence="9">
    <location>
        <begin position="168"/>
        <end position="191"/>
    </location>
</feature>
<dbReference type="InterPro" id="IPR036640">
    <property type="entry name" value="ABC1_TM_sf"/>
</dbReference>
<keyword evidence="5" id="KW-0067">ATP-binding</keyword>
<organism evidence="12 13">
    <name type="scientific">Glarea lozoyensis (strain ATCC 74030 / MF5533)</name>
    <dbReference type="NCBI Taxonomy" id="1104152"/>
    <lineage>
        <taxon>Eukaryota</taxon>
        <taxon>Fungi</taxon>
        <taxon>Dikarya</taxon>
        <taxon>Ascomycota</taxon>
        <taxon>Pezizomycotina</taxon>
        <taxon>Leotiomycetes</taxon>
        <taxon>Helotiales</taxon>
        <taxon>Helotiaceae</taxon>
        <taxon>Glarea</taxon>
    </lineage>
</organism>
<dbReference type="Proteomes" id="UP000005446">
    <property type="component" value="Unassembled WGS sequence"/>
</dbReference>
<dbReference type="InterPro" id="IPR050173">
    <property type="entry name" value="ABC_transporter_C-like"/>
</dbReference>
<keyword evidence="3 9" id="KW-0812">Transmembrane</keyword>
<feature type="domain" description="ABC transmembrane type-1" evidence="11">
    <location>
        <begin position="636"/>
        <end position="723"/>
    </location>
</feature>
<dbReference type="InterPro" id="IPR011527">
    <property type="entry name" value="ABC1_TM_dom"/>
</dbReference>
<keyword evidence="2" id="KW-0813">Transport</keyword>
<gene>
    <name evidence="12" type="ORF">M7I_4533</name>
</gene>
<proteinExistence type="predicted"/>
<dbReference type="PROSITE" id="PS00211">
    <property type="entry name" value="ABC_TRANSPORTER_1"/>
    <property type="match status" value="1"/>
</dbReference>
<keyword evidence="4" id="KW-0547">Nucleotide-binding</keyword>
<evidence type="ECO:0000256" key="8">
    <source>
        <dbReference type="SAM" id="MobiDB-lite"/>
    </source>
</evidence>
<comment type="caution">
    <text evidence="12">The sequence shown here is derived from an EMBL/GenBank/DDBJ whole genome shotgun (WGS) entry which is preliminary data.</text>
</comment>
<keyword evidence="13" id="KW-1185">Reference proteome</keyword>
<evidence type="ECO:0000256" key="2">
    <source>
        <dbReference type="ARBA" id="ARBA00022448"/>
    </source>
</evidence>
<dbReference type="HOGENOM" id="CLU_000604_27_1_1"/>
<dbReference type="PROSITE" id="PS50929">
    <property type="entry name" value="ABC_TM1F"/>
    <property type="match status" value="2"/>
</dbReference>
<keyword evidence="7 9" id="KW-0472">Membrane</keyword>
<dbReference type="SUPFAM" id="SSF90123">
    <property type="entry name" value="ABC transporter transmembrane region"/>
    <property type="match status" value="2"/>
</dbReference>
<protein>
    <submittedName>
        <fullName evidence="12">Putative Metal resistance protein YCF1</fullName>
    </submittedName>
</protein>
<evidence type="ECO:0000259" key="10">
    <source>
        <dbReference type="PROSITE" id="PS50893"/>
    </source>
</evidence>
<dbReference type="InterPro" id="IPR017871">
    <property type="entry name" value="ABC_transporter-like_CS"/>
</dbReference>